<name>A0A0W8FG58_9ZZZZ</name>
<gene>
    <name evidence="1" type="ORF">ASZ90_010401</name>
</gene>
<comment type="caution">
    <text evidence="1">The sequence shown here is derived from an EMBL/GenBank/DDBJ whole genome shotgun (WGS) entry which is preliminary data.</text>
</comment>
<organism evidence="1">
    <name type="scientific">hydrocarbon metagenome</name>
    <dbReference type="NCBI Taxonomy" id="938273"/>
    <lineage>
        <taxon>unclassified sequences</taxon>
        <taxon>metagenomes</taxon>
        <taxon>ecological metagenomes</taxon>
    </lineage>
</organism>
<dbReference type="EMBL" id="LNQE01001249">
    <property type="protein sequence ID" value="KUG19868.1"/>
    <property type="molecule type" value="Genomic_DNA"/>
</dbReference>
<sequence length="47" mass="5259">MERLVMRAFAEDVNSASCASELPGTSIPEFCRIEGSRHDGFPIEMRD</sequence>
<dbReference type="AlphaFoldDB" id="A0A0W8FG58"/>
<protein>
    <submittedName>
        <fullName evidence="1">Uncharacterized protein</fullName>
    </submittedName>
</protein>
<proteinExistence type="predicted"/>
<evidence type="ECO:0000313" key="1">
    <source>
        <dbReference type="EMBL" id="KUG19868.1"/>
    </source>
</evidence>
<reference evidence="1" key="1">
    <citation type="journal article" date="2015" name="Proc. Natl. Acad. Sci. U.S.A.">
        <title>Networks of energetic and metabolic interactions define dynamics in microbial communities.</title>
        <authorList>
            <person name="Embree M."/>
            <person name="Liu J.K."/>
            <person name="Al-Bassam M.M."/>
            <person name="Zengler K."/>
        </authorList>
    </citation>
    <scope>NUCLEOTIDE SEQUENCE</scope>
</reference>
<accession>A0A0W8FG58</accession>